<gene>
    <name evidence="1" type="ORF">OO17_10945</name>
</gene>
<evidence type="ECO:0000313" key="1">
    <source>
        <dbReference type="EMBL" id="KIZ43707.1"/>
    </source>
</evidence>
<dbReference type="EMBL" id="JXXE01000214">
    <property type="protein sequence ID" value="KIZ43707.1"/>
    <property type="molecule type" value="Genomic_DNA"/>
</dbReference>
<accession>A0A0D7EWA9</accession>
<reference evidence="1 2" key="1">
    <citation type="submission" date="2014-11" db="EMBL/GenBank/DDBJ databases">
        <title>Genomics and ecophysiology of heterotrophic nitrogen fixing bacteria isolated from estuarine surface water.</title>
        <authorList>
            <person name="Bentzon-Tilia M."/>
            <person name="Severin I."/>
            <person name="Hansen L.H."/>
            <person name="Riemann L."/>
        </authorList>
    </citation>
    <scope>NUCLEOTIDE SEQUENCE [LARGE SCALE GENOMIC DNA]</scope>
    <source>
        <strain evidence="1 2">BAL398</strain>
    </source>
</reference>
<dbReference type="Proteomes" id="UP000032515">
    <property type="component" value="Unassembled WGS sequence"/>
</dbReference>
<sequence>MLRPTKNIFREAVYLAATSKENIDRLSHLADGGAYPAVRPELVAATEIVGAPESLFAAFNAATSALLDRAEANKLESRTLAATRDLLLPKLMSGEIRIKDAEKIAGEAA</sequence>
<evidence type="ECO:0008006" key="3">
    <source>
        <dbReference type="Google" id="ProtNLM"/>
    </source>
</evidence>
<comment type="caution">
    <text evidence="1">The sequence shown here is derived from an EMBL/GenBank/DDBJ whole genome shotgun (WGS) entry which is preliminary data.</text>
</comment>
<dbReference type="SUPFAM" id="SSF116734">
    <property type="entry name" value="DNA methylase specificity domain"/>
    <property type="match status" value="1"/>
</dbReference>
<organism evidence="1 2">
    <name type="scientific">Rhodopseudomonas palustris</name>
    <dbReference type="NCBI Taxonomy" id="1076"/>
    <lineage>
        <taxon>Bacteria</taxon>
        <taxon>Pseudomonadati</taxon>
        <taxon>Pseudomonadota</taxon>
        <taxon>Alphaproteobacteria</taxon>
        <taxon>Hyphomicrobiales</taxon>
        <taxon>Nitrobacteraceae</taxon>
        <taxon>Rhodopseudomonas</taxon>
    </lineage>
</organism>
<protein>
    <recommendedName>
        <fullName evidence="3">Type I restriction modification DNA specificity domain-containing protein</fullName>
    </recommendedName>
</protein>
<dbReference type="AlphaFoldDB" id="A0A0D7EWA9"/>
<name>A0A0D7EWA9_RHOPL</name>
<evidence type="ECO:0000313" key="2">
    <source>
        <dbReference type="Proteomes" id="UP000032515"/>
    </source>
</evidence>
<proteinExistence type="predicted"/>
<dbReference type="PATRIC" id="fig|1076.23.peg.1925"/>